<evidence type="ECO:0000313" key="2">
    <source>
        <dbReference type="Proteomes" id="UP000028411"/>
    </source>
</evidence>
<dbReference type="AlphaFoldDB" id="A0A081RHW8"/>
<reference evidence="1 2" key="1">
    <citation type="submission" date="2014-02" db="EMBL/GenBank/DDBJ databases">
        <title>Whole genome sequence of Sphingobium chlorophenolicum NBRC 16172.</title>
        <authorList>
            <person name="Gan H.M."/>
            <person name="Gan H.Y."/>
            <person name="Chew T.H."/>
            <person name="Savka M.A."/>
        </authorList>
    </citation>
    <scope>NUCLEOTIDE SEQUENCE [LARGE SCALE GENOMIC DNA]</scope>
    <source>
        <strain evidence="1 2">NBRC 16172</strain>
    </source>
</reference>
<accession>A0A081RHW8</accession>
<dbReference type="Proteomes" id="UP000028411">
    <property type="component" value="Unassembled WGS sequence"/>
</dbReference>
<protein>
    <recommendedName>
        <fullName evidence="3">Ribbon-helix-helix protein CopG domain-containing protein</fullName>
    </recommendedName>
</protein>
<sequence>MSSTTRHCTVRLDRQQYDRILALATDQECKPSEIIRAAVDAYLGTASVITSSHRRLARISEFMQLALDVIISEQYPEFRERIIANADKRLEQYHGA</sequence>
<dbReference type="EMBL" id="JFHR01000007">
    <property type="protein sequence ID" value="KEQ54791.1"/>
    <property type="molecule type" value="Genomic_DNA"/>
</dbReference>
<evidence type="ECO:0000313" key="1">
    <source>
        <dbReference type="EMBL" id="KEQ54791.1"/>
    </source>
</evidence>
<proteinExistence type="predicted"/>
<gene>
    <name evidence="1" type="ORF">BV95_01020</name>
</gene>
<dbReference type="PATRIC" id="fig|46429.4.peg.981"/>
<evidence type="ECO:0008006" key="3">
    <source>
        <dbReference type="Google" id="ProtNLM"/>
    </source>
</evidence>
<organism evidence="1 2">
    <name type="scientific">Sphingobium chlorophenolicum</name>
    <dbReference type="NCBI Taxonomy" id="46429"/>
    <lineage>
        <taxon>Bacteria</taxon>
        <taxon>Pseudomonadati</taxon>
        <taxon>Pseudomonadota</taxon>
        <taxon>Alphaproteobacteria</taxon>
        <taxon>Sphingomonadales</taxon>
        <taxon>Sphingomonadaceae</taxon>
        <taxon>Sphingobium</taxon>
    </lineage>
</organism>
<comment type="caution">
    <text evidence="1">The sequence shown here is derived from an EMBL/GenBank/DDBJ whole genome shotgun (WGS) entry which is preliminary data.</text>
</comment>
<dbReference type="eggNOG" id="ENOG5032AC4">
    <property type="taxonomic scope" value="Bacteria"/>
</dbReference>
<dbReference type="OrthoDB" id="7475922at2"/>
<dbReference type="RefSeq" id="WP_010339736.1">
    <property type="nucleotide sequence ID" value="NZ_JFHR01000007.1"/>
</dbReference>
<name>A0A081RHW8_SPHCR</name>